<dbReference type="InterPro" id="IPR028087">
    <property type="entry name" value="Tad_N"/>
</dbReference>
<keyword evidence="1" id="KW-1133">Transmembrane helix</keyword>
<comment type="caution">
    <text evidence="3">The sequence shown here is derived from an EMBL/GenBank/DDBJ whole genome shotgun (WGS) entry which is preliminary data.</text>
</comment>
<evidence type="ECO:0000256" key="1">
    <source>
        <dbReference type="SAM" id="Phobius"/>
    </source>
</evidence>
<reference evidence="3 4" key="1">
    <citation type="submission" date="2018-11" db="EMBL/GenBank/DDBJ databases">
        <authorList>
            <person name="Li F."/>
        </authorList>
    </citation>
    <scope>NUCLEOTIDE SEQUENCE [LARGE SCALE GENOMIC DNA]</scope>
    <source>
        <strain evidence="3 4">Gsoil 818</strain>
    </source>
</reference>
<evidence type="ECO:0000313" key="4">
    <source>
        <dbReference type="Proteomes" id="UP000279994"/>
    </source>
</evidence>
<name>A0A3N0GMC9_9ACTN</name>
<sequence>MRGEQGSITPLVIGFALVVAVLVAVVVDASAAYLRRQGLNSLADAAALAATDGLQGDSVYTHGLRDRAEIDPEAARRYVEDYLRTSDALLRYPGMTWSVSTSDTAVLVRVVAPLDLPLHVPGVGERAMVAGTAAATVVVGD</sequence>
<dbReference type="EMBL" id="RJSF01000040">
    <property type="protein sequence ID" value="RNM13634.1"/>
    <property type="molecule type" value="Genomic_DNA"/>
</dbReference>
<dbReference type="AlphaFoldDB" id="A0A3N0GMC9"/>
<evidence type="ECO:0000313" key="3">
    <source>
        <dbReference type="EMBL" id="RNM13634.1"/>
    </source>
</evidence>
<keyword evidence="4" id="KW-1185">Reference proteome</keyword>
<keyword evidence="1" id="KW-0812">Transmembrane</keyword>
<evidence type="ECO:0000259" key="2">
    <source>
        <dbReference type="Pfam" id="PF13400"/>
    </source>
</evidence>
<feature type="transmembrane region" description="Helical" evidence="1">
    <location>
        <begin position="12"/>
        <end position="34"/>
    </location>
</feature>
<keyword evidence="1" id="KW-0472">Membrane</keyword>
<proteinExistence type="predicted"/>
<feature type="domain" description="Putative Flp pilus-assembly TadG-like N-terminal" evidence="2">
    <location>
        <begin position="6"/>
        <end position="50"/>
    </location>
</feature>
<dbReference type="RefSeq" id="WP_123223041.1">
    <property type="nucleotide sequence ID" value="NZ_RJSF01000040.1"/>
</dbReference>
<protein>
    <recommendedName>
        <fullName evidence="2">Putative Flp pilus-assembly TadG-like N-terminal domain-containing protein</fullName>
    </recommendedName>
</protein>
<organism evidence="3 4">
    <name type="scientific">Nocardioides pocheonensis</name>
    <dbReference type="NCBI Taxonomy" id="661485"/>
    <lineage>
        <taxon>Bacteria</taxon>
        <taxon>Bacillati</taxon>
        <taxon>Actinomycetota</taxon>
        <taxon>Actinomycetes</taxon>
        <taxon>Propionibacteriales</taxon>
        <taxon>Nocardioidaceae</taxon>
        <taxon>Nocardioides</taxon>
    </lineage>
</organism>
<dbReference type="Proteomes" id="UP000279994">
    <property type="component" value="Unassembled WGS sequence"/>
</dbReference>
<accession>A0A3N0GMC9</accession>
<gene>
    <name evidence="3" type="ORF">EFL26_11580</name>
</gene>
<dbReference type="OrthoDB" id="3789668at2"/>
<dbReference type="Pfam" id="PF13400">
    <property type="entry name" value="Tad"/>
    <property type="match status" value="1"/>
</dbReference>